<dbReference type="EMBL" id="JACHGN010000001">
    <property type="protein sequence ID" value="MBB5131005.1"/>
    <property type="molecule type" value="Genomic_DNA"/>
</dbReference>
<feature type="transmembrane region" description="Helical" evidence="1">
    <location>
        <begin position="30"/>
        <end position="50"/>
    </location>
</feature>
<dbReference type="AlphaFoldDB" id="A0A840P4N7"/>
<evidence type="ECO:0000313" key="2">
    <source>
        <dbReference type="EMBL" id="MBB5131005.1"/>
    </source>
</evidence>
<keyword evidence="1" id="KW-0812">Transmembrane</keyword>
<accession>A0A840P4N7</accession>
<evidence type="ECO:0000256" key="1">
    <source>
        <dbReference type="SAM" id="Phobius"/>
    </source>
</evidence>
<dbReference type="Proteomes" id="UP000578449">
    <property type="component" value="Unassembled WGS sequence"/>
</dbReference>
<protein>
    <submittedName>
        <fullName evidence="2">Uncharacterized protein</fullName>
    </submittedName>
</protein>
<dbReference type="RefSeq" id="WP_185047807.1">
    <property type="nucleotide sequence ID" value="NZ_BAABIX010000013.1"/>
</dbReference>
<sequence>MKLRREKPNNSNQKPGVGSTLKELKGWQTLLSAIVAGVATVISAVIAFSGQKAATPTATSTGSATITPAYGEVTIAGSPVAYTRPDCKDCLAGTVYSGVHHVRCKIRGREFEGPKGPEHWWLLLDREKIGEVWVSAYYLEMRDGETIKYNNGDEIPTCRS</sequence>
<evidence type="ECO:0000313" key="3">
    <source>
        <dbReference type="Proteomes" id="UP000578449"/>
    </source>
</evidence>
<keyword evidence="3" id="KW-1185">Reference proteome</keyword>
<name>A0A840P4N7_9ACTN</name>
<keyword evidence="1" id="KW-0472">Membrane</keyword>
<organism evidence="2 3">
    <name type="scientific">Thermocatellispora tengchongensis</name>
    <dbReference type="NCBI Taxonomy" id="1073253"/>
    <lineage>
        <taxon>Bacteria</taxon>
        <taxon>Bacillati</taxon>
        <taxon>Actinomycetota</taxon>
        <taxon>Actinomycetes</taxon>
        <taxon>Streptosporangiales</taxon>
        <taxon>Streptosporangiaceae</taxon>
        <taxon>Thermocatellispora</taxon>
    </lineage>
</organism>
<comment type="caution">
    <text evidence="2">The sequence shown here is derived from an EMBL/GenBank/DDBJ whole genome shotgun (WGS) entry which is preliminary data.</text>
</comment>
<gene>
    <name evidence="2" type="ORF">HNP84_000693</name>
</gene>
<reference evidence="2 3" key="1">
    <citation type="submission" date="2020-08" db="EMBL/GenBank/DDBJ databases">
        <title>Genomic Encyclopedia of Type Strains, Phase IV (KMG-IV): sequencing the most valuable type-strain genomes for metagenomic binning, comparative biology and taxonomic classification.</title>
        <authorList>
            <person name="Goeker M."/>
        </authorList>
    </citation>
    <scope>NUCLEOTIDE SEQUENCE [LARGE SCALE GENOMIC DNA]</scope>
    <source>
        <strain evidence="2 3">DSM 45615</strain>
    </source>
</reference>
<proteinExistence type="predicted"/>
<keyword evidence="1" id="KW-1133">Transmembrane helix</keyword>